<dbReference type="RefSeq" id="WP_311500578.1">
    <property type="nucleotide sequence ID" value="NZ_JAVRHN010000009.1"/>
</dbReference>
<evidence type="ECO:0000313" key="5">
    <source>
        <dbReference type="Proteomes" id="UP001253848"/>
    </source>
</evidence>
<evidence type="ECO:0000256" key="1">
    <source>
        <dbReference type="SAM" id="Coils"/>
    </source>
</evidence>
<feature type="chain" id="PRO_5045607481" description="tRNA (Guanine-N1)-methyltransferase" evidence="3">
    <location>
        <begin position="21"/>
        <end position="195"/>
    </location>
</feature>
<reference evidence="4 5" key="1">
    <citation type="submission" date="2023-09" db="EMBL/GenBank/DDBJ databases">
        <authorList>
            <person name="Rey-Velasco X."/>
        </authorList>
    </citation>
    <scope>NUCLEOTIDE SEQUENCE [LARGE SCALE GENOMIC DNA]</scope>
    <source>
        <strain evidence="4 5">F225</strain>
    </source>
</reference>
<dbReference type="Proteomes" id="UP001253848">
    <property type="component" value="Unassembled WGS sequence"/>
</dbReference>
<feature type="transmembrane region" description="Helical" evidence="2">
    <location>
        <begin position="126"/>
        <end position="143"/>
    </location>
</feature>
<dbReference type="SUPFAM" id="SSF58100">
    <property type="entry name" value="Bacterial hemolysins"/>
    <property type="match status" value="1"/>
</dbReference>
<evidence type="ECO:0008006" key="6">
    <source>
        <dbReference type="Google" id="ProtNLM"/>
    </source>
</evidence>
<keyword evidence="2" id="KW-0812">Transmembrane</keyword>
<accession>A0ABU3DUA0</accession>
<evidence type="ECO:0000256" key="3">
    <source>
        <dbReference type="SAM" id="SignalP"/>
    </source>
</evidence>
<organism evidence="4 5">
    <name type="scientific">Autumnicola psychrophila</name>
    <dbReference type="NCBI Taxonomy" id="3075592"/>
    <lineage>
        <taxon>Bacteria</taxon>
        <taxon>Pseudomonadati</taxon>
        <taxon>Bacteroidota</taxon>
        <taxon>Flavobacteriia</taxon>
        <taxon>Flavobacteriales</taxon>
        <taxon>Flavobacteriaceae</taxon>
        <taxon>Autumnicola</taxon>
    </lineage>
</organism>
<feature type="coiled-coil region" evidence="1">
    <location>
        <begin position="152"/>
        <end position="179"/>
    </location>
</feature>
<keyword evidence="2" id="KW-1133">Transmembrane helix</keyword>
<evidence type="ECO:0000256" key="2">
    <source>
        <dbReference type="SAM" id="Phobius"/>
    </source>
</evidence>
<sequence length="195" mass="22896">MNKNFLTFLLFLALVTQVKAQDSLQNNQPIRAEFDELIETSNNYQGYKVVEYDQLIELRNTTSEYIDELRNEITTQENTIDRQNQELEEFEIQLQDTEADLERVNNEKDAITFLGIPFSKAGYKTVMWSVVGLLILALLFFIYRYKSSHTTTKEARQRLKETENEFDAYRAKALEKEQRLGRLLQDERNKSSSST</sequence>
<comment type="caution">
    <text evidence="4">The sequence shown here is derived from an EMBL/GenBank/DDBJ whole genome shotgun (WGS) entry which is preliminary data.</text>
</comment>
<name>A0ABU3DUA0_9FLAO</name>
<feature type="coiled-coil region" evidence="1">
    <location>
        <begin position="66"/>
        <end position="107"/>
    </location>
</feature>
<keyword evidence="2" id="KW-0472">Membrane</keyword>
<gene>
    <name evidence="4" type="ORF">RM541_13025</name>
</gene>
<evidence type="ECO:0000313" key="4">
    <source>
        <dbReference type="EMBL" id="MDT0687289.1"/>
    </source>
</evidence>
<proteinExistence type="predicted"/>
<dbReference type="EMBL" id="JAVRHN010000009">
    <property type="protein sequence ID" value="MDT0687289.1"/>
    <property type="molecule type" value="Genomic_DNA"/>
</dbReference>
<keyword evidence="3" id="KW-0732">Signal</keyword>
<keyword evidence="1" id="KW-0175">Coiled coil</keyword>
<keyword evidence="5" id="KW-1185">Reference proteome</keyword>
<protein>
    <recommendedName>
        <fullName evidence="6">tRNA (Guanine-N1)-methyltransferase</fullName>
    </recommendedName>
</protein>
<feature type="signal peptide" evidence="3">
    <location>
        <begin position="1"/>
        <end position="20"/>
    </location>
</feature>
<dbReference type="Gene3D" id="1.20.58.60">
    <property type="match status" value="1"/>
</dbReference>